<protein>
    <submittedName>
        <fullName evidence="1">Uncharacterized protein</fullName>
    </submittedName>
</protein>
<dbReference type="AlphaFoldDB" id="A0AAU9SVI1"/>
<keyword evidence="2" id="KW-1185">Reference proteome</keyword>
<accession>A0AAU9SVI1</accession>
<name>A0AAU9SVI1_THLAR</name>
<proteinExistence type="predicted"/>
<gene>
    <name evidence="1" type="ORF">TAV2_LOCUS21721</name>
</gene>
<evidence type="ECO:0000313" key="2">
    <source>
        <dbReference type="Proteomes" id="UP000836841"/>
    </source>
</evidence>
<dbReference type="Proteomes" id="UP000836841">
    <property type="component" value="Chromosome 6"/>
</dbReference>
<evidence type="ECO:0000313" key="1">
    <source>
        <dbReference type="EMBL" id="CAH2070641.1"/>
    </source>
</evidence>
<dbReference type="EMBL" id="OU466862">
    <property type="protein sequence ID" value="CAH2070641.1"/>
    <property type="molecule type" value="Genomic_DNA"/>
</dbReference>
<organism evidence="1 2">
    <name type="scientific">Thlaspi arvense</name>
    <name type="common">Field penny-cress</name>
    <dbReference type="NCBI Taxonomy" id="13288"/>
    <lineage>
        <taxon>Eukaryota</taxon>
        <taxon>Viridiplantae</taxon>
        <taxon>Streptophyta</taxon>
        <taxon>Embryophyta</taxon>
        <taxon>Tracheophyta</taxon>
        <taxon>Spermatophyta</taxon>
        <taxon>Magnoliopsida</taxon>
        <taxon>eudicotyledons</taxon>
        <taxon>Gunneridae</taxon>
        <taxon>Pentapetalae</taxon>
        <taxon>rosids</taxon>
        <taxon>malvids</taxon>
        <taxon>Brassicales</taxon>
        <taxon>Brassicaceae</taxon>
        <taxon>Thlaspideae</taxon>
        <taxon>Thlaspi</taxon>
    </lineage>
</organism>
<sequence length="90" mass="9971">MPNRCPDHARTTVTVSDQVGVPARDSVNVRRSARQQPRAAVFSITPPLFTVAAPQVTFVCVQISFPCVHNHPFIRKSNGGIRGFLRFLLN</sequence>
<reference evidence="1 2" key="1">
    <citation type="submission" date="2022-03" db="EMBL/GenBank/DDBJ databases">
        <authorList>
            <person name="Nunn A."/>
            <person name="Chopra R."/>
            <person name="Nunn A."/>
            <person name="Contreras Garrido A."/>
        </authorList>
    </citation>
    <scope>NUCLEOTIDE SEQUENCE [LARGE SCALE GENOMIC DNA]</scope>
</reference>